<dbReference type="AlphaFoldDB" id="A0A9P3ULQ2"/>
<dbReference type="Proteomes" id="UP001063166">
    <property type="component" value="Unassembled WGS sequence"/>
</dbReference>
<dbReference type="EMBL" id="BRPK01000004">
    <property type="protein sequence ID" value="GLB37868.1"/>
    <property type="molecule type" value="Genomic_DNA"/>
</dbReference>
<evidence type="ECO:0000313" key="2">
    <source>
        <dbReference type="Proteomes" id="UP001063166"/>
    </source>
</evidence>
<dbReference type="PANTHER" id="PTHR14187:SF5">
    <property type="entry name" value="HEAT SHOCK 70 KDA PROTEIN 12A"/>
    <property type="match status" value="1"/>
</dbReference>
<dbReference type="SUPFAM" id="SSF53067">
    <property type="entry name" value="Actin-like ATPase domain"/>
    <property type="match status" value="2"/>
</dbReference>
<dbReference type="CDD" id="cd10170">
    <property type="entry name" value="ASKHA_NBD_HSP70"/>
    <property type="match status" value="1"/>
</dbReference>
<gene>
    <name evidence="1" type="ORF">LshimejAT787_0409190</name>
</gene>
<protein>
    <submittedName>
        <fullName evidence="1">ATP binding</fullName>
    </submittedName>
</protein>
<reference evidence="1" key="1">
    <citation type="submission" date="2022-07" db="EMBL/GenBank/DDBJ databases">
        <title>The genome of Lyophyllum shimeji provides insight into the initial evolution of ectomycorrhizal fungal genome.</title>
        <authorList>
            <person name="Kobayashi Y."/>
            <person name="Shibata T."/>
            <person name="Hirakawa H."/>
            <person name="Shigenobu S."/>
            <person name="Nishiyama T."/>
            <person name="Yamada A."/>
            <person name="Hasebe M."/>
            <person name="Kawaguchi M."/>
        </authorList>
    </citation>
    <scope>NUCLEOTIDE SEQUENCE</scope>
    <source>
        <strain evidence="1">AT787</strain>
    </source>
</reference>
<keyword evidence="2" id="KW-1185">Reference proteome</keyword>
<dbReference type="Gene3D" id="3.30.420.40">
    <property type="match status" value="1"/>
</dbReference>
<dbReference type="OrthoDB" id="2963168at2759"/>
<dbReference type="InterPro" id="IPR043129">
    <property type="entry name" value="ATPase_NBD"/>
</dbReference>
<name>A0A9P3ULQ2_LYOSH</name>
<proteinExistence type="predicted"/>
<comment type="caution">
    <text evidence="1">The sequence shown here is derived from an EMBL/GenBank/DDBJ whole genome shotgun (WGS) entry which is preliminary data.</text>
</comment>
<sequence length="595" mass="66133">MPPRRLPYSGTSRKLVLAFDIGTTFSGISYSILDPAQVPEIKGVTRFPAQERVGGASKIPTIVYYDQEGRVRAVGAEATRDSIRDTIEDEGWVKAEWFKLHMRPRAIYGENASNEIPPLPPGKTVVDIFADFMRYLYTCAKTFIQESHPNGVTLWSTLERNIDYVLSHPNGWHGAQQQQMRRAAVLASLIPDTMEGQSRIRLVTEGEASLHFCIQQGLTAEALQTGGGVLIVDAGGGTVDLSAYGQAPNGAFEEITVGECHLQGSVYVTNRAQRFLKGFLAGSRFYDDIEAMKTYFDQSAKLTFANVNDPLFITFGGARDRDQRLRIRGGQIRLNGDEVATFFDPSVACIVQAVLSQCSASRKPISSVFLVGGFSASEYLFSQLRAALEPRNLSICRPDTHLNKAVADGAVSFYLDHSVTTRVSKFPYGVPCSVKYDPGNAEHASRASLVRLNTVEGIRYLDNMFSTLLYKNVQTSEIQEFRRSYYETANSPAELSHVSTSILCYRGSLDRPQWRDVDSDKFAISCYIRADTSSLVPTRITRFNAGSLLPHVYYRIDFDIVLIFGLTELKAQIAWIENEKEKRGLATIVHVEDGE</sequence>
<organism evidence="1 2">
    <name type="scientific">Lyophyllum shimeji</name>
    <name type="common">Hon-shimeji</name>
    <name type="synonym">Tricholoma shimeji</name>
    <dbReference type="NCBI Taxonomy" id="47721"/>
    <lineage>
        <taxon>Eukaryota</taxon>
        <taxon>Fungi</taxon>
        <taxon>Dikarya</taxon>
        <taxon>Basidiomycota</taxon>
        <taxon>Agaricomycotina</taxon>
        <taxon>Agaricomycetes</taxon>
        <taxon>Agaricomycetidae</taxon>
        <taxon>Agaricales</taxon>
        <taxon>Tricholomatineae</taxon>
        <taxon>Lyophyllaceae</taxon>
        <taxon>Lyophyllum</taxon>
    </lineage>
</organism>
<dbReference type="PANTHER" id="PTHR14187">
    <property type="entry name" value="ALPHA KINASE/ELONGATION FACTOR 2 KINASE"/>
    <property type="match status" value="1"/>
</dbReference>
<evidence type="ECO:0000313" key="1">
    <source>
        <dbReference type="EMBL" id="GLB37868.1"/>
    </source>
</evidence>
<accession>A0A9P3ULQ2</accession>